<dbReference type="InterPro" id="IPR001223">
    <property type="entry name" value="Glyco_hydro18_cat"/>
</dbReference>
<keyword evidence="8" id="KW-0624">Polysaccharide degradation</keyword>
<proteinExistence type="predicted"/>
<evidence type="ECO:0000256" key="8">
    <source>
        <dbReference type="ARBA" id="ARBA00023326"/>
    </source>
</evidence>
<dbReference type="PANTHER" id="PTHR45708:SF49">
    <property type="entry name" value="ENDOCHITINASE"/>
    <property type="match status" value="1"/>
</dbReference>
<feature type="signal peptide" evidence="10">
    <location>
        <begin position="1"/>
        <end position="16"/>
    </location>
</feature>
<reference evidence="12 13" key="1">
    <citation type="submission" date="2016-04" db="EMBL/GenBank/DDBJ databases">
        <title>Evolutionary innovation and constraint leading to complex multicellularity in the Ascomycota.</title>
        <authorList>
            <person name="Cisse O."/>
            <person name="Nguyen A."/>
            <person name="Hewitt D.A."/>
            <person name="Jedd G."/>
            <person name="Stajich J.E."/>
        </authorList>
    </citation>
    <scope>NUCLEOTIDE SEQUENCE [LARGE SCALE GENOMIC DNA]</scope>
    <source>
        <strain evidence="12 13">DAH-3</strain>
    </source>
</reference>
<dbReference type="InterPro" id="IPR005089">
    <property type="entry name" value="CBM19"/>
</dbReference>
<dbReference type="GO" id="GO:0006032">
    <property type="term" value="P:chitin catabolic process"/>
    <property type="evidence" value="ECO:0007669"/>
    <property type="project" value="UniProtKB-KW"/>
</dbReference>
<dbReference type="GO" id="GO:0008843">
    <property type="term" value="F:endochitinase activity"/>
    <property type="evidence" value="ECO:0007669"/>
    <property type="project" value="UniProtKB-EC"/>
</dbReference>
<dbReference type="STRING" id="1198029.A0A1U7LNH8"/>
<keyword evidence="4 9" id="KW-0378">Hydrolase</keyword>
<name>A0A1U7LNH8_NEOID</name>
<dbReference type="PANTHER" id="PTHR45708">
    <property type="entry name" value="ENDOCHITINASE"/>
    <property type="match status" value="1"/>
</dbReference>
<keyword evidence="6" id="KW-0119">Carbohydrate metabolism</keyword>
<dbReference type="GO" id="GO:0000272">
    <property type="term" value="P:polysaccharide catabolic process"/>
    <property type="evidence" value="ECO:0007669"/>
    <property type="project" value="UniProtKB-KW"/>
</dbReference>
<comment type="caution">
    <text evidence="12">The sequence shown here is derived from an EMBL/GenBank/DDBJ whole genome shotgun (WGS) entry which is preliminary data.</text>
</comment>
<dbReference type="InterPro" id="IPR045321">
    <property type="entry name" value="Cts1-like"/>
</dbReference>
<dbReference type="EMBL" id="LXFE01000941">
    <property type="protein sequence ID" value="OLL24189.1"/>
    <property type="molecule type" value="Genomic_DNA"/>
</dbReference>
<dbReference type="GO" id="GO:0008061">
    <property type="term" value="F:chitin binding"/>
    <property type="evidence" value="ECO:0007669"/>
    <property type="project" value="UniProtKB-KW"/>
</dbReference>
<evidence type="ECO:0000256" key="9">
    <source>
        <dbReference type="RuleBase" id="RU000489"/>
    </source>
</evidence>
<keyword evidence="7 9" id="KW-0326">Glycosidase</keyword>
<keyword evidence="3" id="KW-0147">Chitin-binding</keyword>
<evidence type="ECO:0000256" key="7">
    <source>
        <dbReference type="ARBA" id="ARBA00023295"/>
    </source>
</evidence>
<dbReference type="PROSITE" id="PS51910">
    <property type="entry name" value="GH18_2"/>
    <property type="match status" value="1"/>
</dbReference>
<accession>A0A1U7LNH8</accession>
<dbReference type="AlphaFoldDB" id="A0A1U7LNH8"/>
<dbReference type="InterPro" id="IPR001579">
    <property type="entry name" value="Glyco_hydro_18_chit_AS"/>
</dbReference>
<comment type="catalytic activity">
    <reaction evidence="1">
        <text>Random endo-hydrolysis of N-acetyl-beta-D-glucosaminide (1-&gt;4)-beta-linkages in chitin and chitodextrins.</text>
        <dbReference type="EC" id="3.2.1.14"/>
    </reaction>
</comment>
<keyword evidence="13" id="KW-1185">Reference proteome</keyword>
<evidence type="ECO:0000256" key="3">
    <source>
        <dbReference type="ARBA" id="ARBA00022669"/>
    </source>
</evidence>
<dbReference type="Gene3D" id="3.20.20.80">
    <property type="entry name" value="Glycosidases"/>
    <property type="match status" value="1"/>
</dbReference>
<evidence type="ECO:0000256" key="1">
    <source>
        <dbReference type="ARBA" id="ARBA00000822"/>
    </source>
</evidence>
<dbReference type="EC" id="3.2.1.14" evidence="2"/>
<dbReference type="Pfam" id="PF00704">
    <property type="entry name" value="Glyco_hydro_18"/>
    <property type="match status" value="1"/>
</dbReference>
<evidence type="ECO:0000256" key="2">
    <source>
        <dbReference type="ARBA" id="ARBA00012729"/>
    </source>
</evidence>
<dbReference type="InterPro" id="IPR050542">
    <property type="entry name" value="Glycosyl_Hydrlase18_Chitinase"/>
</dbReference>
<evidence type="ECO:0000256" key="6">
    <source>
        <dbReference type="ARBA" id="ARBA00023277"/>
    </source>
</evidence>
<dbReference type="GO" id="GO:0005576">
    <property type="term" value="C:extracellular region"/>
    <property type="evidence" value="ECO:0007669"/>
    <property type="project" value="TreeGrafter"/>
</dbReference>
<organism evidence="12 13">
    <name type="scientific">Neolecta irregularis (strain DAH-3)</name>
    <dbReference type="NCBI Taxonomy" id="1198029"/>
    <lineage>
        <taxon>Eukaryota</taxon>
        <taxon>Fungi</taxon>
        <taxon>Dikarya</taxon>
        <taxon>Ascomycota</taxon>
        <taxon>Taphrinomycotina</taxon>
        <taxon>Neolectales</taxon>
        <taxon>Neolectaceae</taxon>
        <taxon>Neolecta</taxon>
    </lineage>
</organism>
<evidence type="ECO:0000256" key="5">
    <source>
        <dbReference type="ARBA" id="ARBA00023024"/>
    </source>
</evidence>
<dbReference type="CDD" id="cd02877">
    <property type="entry name" value="GH18_hevamine_XipI_class_III"/>
    <property type="match status" value="1"/>
</dbReference>
<evidence type="ECO:0000313" key="12">
    <source>
        <dbReference type="EMBL" id="OLL24189.1"/>
    </source>
</evidence>
<evidence type="ECO:0000256" key="10">
    <source>
        <dbReference type="SAM" id="SignalP"/>
    </source>
</evidence>
<dbReference type="OrthoDB" id="6020543at2759"/>
<dbReference type="OMA" id="NAVVEYW"/>
<dbReference type="PROSITE" id="PS01095">
    <property type="entry name" value="GH18_1"/>
    <property type="match status" value="1"/>
</dbReference>
<dbReference type="InterPro" id="IPR017853">
    <property type="entry name" value="GH"/>
</dbReference>
<dbReference type="SUPFAM" id="SSF51445">
    <property type="entry name" value="(Trans)glycosidases"/>
    <property type="match status" value="1"/>
</dbReference>
<evidence type="ECO:0000313" key="13">
    <source>
        <dbReference type="Proteomes" id="UP000186594"/>
    </source>
</evidence>
<keyword evidence="10" id="KW-0732">Signal</keyword>
<gene>
    <name evidence="12" type="ORF">NEOLI_003000</name>
</gene>
<feature type="chain" id="PRO_5012075345" description="chitinase" evidence="10">
    <location>
        <begin position="17"/>
        <end position="605"/>
    </location>
</feature>
<dbReference type="Proteomes" id="UP000186594">
    <property type="component" value="Unassembled WGS sequence"/>
</dbReference>
<dbReference type="Pfam" id="PF03427">
    <property type="entry name" value="CBM_19"/>
    <property type="match status" value="1"/>
</dbReference>
<feature type="domain" description="GH18" evidence="11">
    <location>
        <begin position="23"/>
        <end position="315"/>
    </location>
</feature>
<evidence type="ECO:0000259" key="11">
    <source>
        <dbReference type="PROSITE" id="PS51910"/>
    </source>
</evidence>
<sequence>MLTCIITCILTGSITAFSASANTNLAVYWGQNSVNIVGAQQNLAYYCQTSTIDIIPLAFLNIFANTDGQPGVNFAGSCNDGAYFSGTQLLHCPQIGRDIQTCQTAGKKILLSLGGASGAYGFTSDAAGSAFADKLWNMFGGGSYMYRPFDSSIVDGFDLDIEGGPTTGYAAFVNQMRVHYASMPSRTFYIAAAPQCPYPDYEINPALSSSMFDFVFVQFYNNYCGVNVYGTSNFNFATWDTFAKTTSPNKKVKIFLGVPAAASAAGSGYISAAQLSTIAKALQAQYSSFGGIMMDTSQAWRNQVTSTMNYAQAAKIALTNNAIVSIPAASPPKITTAKKTTAPTKAATTLKQKTTTKLGGKVLTSPKITCPLTCGGAVLTKTTKATTAKATTTKAPAGSSGGTCPVNGGSCSDGTYACVGYGYAQCLFGSWLLRACAPGTVCQYLGGSISCGWPGSSTVSACSAITKRSLEKRDDEITQVAMSSSTAGVTFTISNVNATNFQAVIQLRKESSSLNQWSIGFSSTRKLLSADRGNLVRNPGTNNYTITSIDIQEPPNTMKVAVIVQGSYSDDSVESGAGNLHKRGPLGQYEQIPEDQVLYGLAFDS</sequence>
<keyword evidence="5" id="KW-0146">Chitin degradation</keyword>
<protein>
    <recommendedName>
        <fullName evidence="2">chitinase</fullName>
        <ecNumber evidence="2">3.2.1.14</ecNumber>
    </recommendedName>
</protein>
<evidence type="ECO:0000256" key="4">
    <source>
        <dbReference type="ARBA" id="ARBA00022801"/>
    </source>
</evidence>